<dbReference type="GO" id="GO:0016020">
    <property type="term" value="C:membrane"/>
    <property type="evidence" value="ECO:0007669"/>
    <property type="project" value="InterPro"/>
</dbReference>
<dbReference type="PANTHER" id="PTHR21329:SF3">
    <property type="entry name" value="PHOSPHATIDYLINOSITOL N-ACETYLGLUCOSAMINYLTRANSFERASE SUBUNIT Q"/>
    <property type="match status" value="1"/>
</dbReference>
<keyword evidence="1" id="KW-1133">Transmembrane helix</keyword>
<dbReference type="Proteomes" id="UP000789739">
    <property type="component" value="Unassembled WGS sequence"/>
</dbReference>
<keyword evidence="1" id="KW-0812">Transmembrane</keyword>
<dbReference type="GO" id="GO:0006506">
    <property type="term" value="P:GPI anchor biosynthetic process"/>
    <property type="evidence" value="ECO:0007669"/>
    <property type="project" value="InterPro"/>
</dbReference>
<feature type="transmembrane region" description="Helical" evidence="1">
    <location>
        <begin position="501"/>
        <end position="525"/>
    </location>
</feature>
<sequence>MYVFLLGAFLSFGVGYIARNLDLVNRFYESFSNISSTTHKQYLLAVLLILSLLFLAILIPLYRIVEYESKSDFSKRTLEETRQFLNGWNVRSFTICVAGVISNVKLEDLDAAISALKSKRYPLFASMDDVWGAPPTVLGVLTVDGIENQADSESILNSEDVSSEIIFYKRPNPIRLQYLSLESLVLDISKDPTPKIDCESITVKNLKKVLTTRISSTGKQRARMNDMDLILNQINSSYIIERTIRGHCQVFPSHRNNRTNLLEVIKRSAVKLGIFLTKCLFYPVRCITSLLRFTLAYPLIGIIIVVRVFAEVVLWLLNLRFAHWLGNSIALKDLSATAQQLDLRLQQACFWPWQYTLVRRRDLANIATTRAQYISFYNSMWLVANDIIIGVAIGSYLRNNSEYMAKLIVNDYLGYYTIFKLEEMIRWLMGWPAGLKLNSELDKFLGELFRWLIQLWTGCVVNIEPYTPLIIEVIGLSGMLGASMVVSMLSDFLTFMTIHIYWFYVVAARIYNWQLTILYSLFNLFQGKKRNTLRNRIDACDYDLDQLLLGTILFTLLTFLFPTVLVYYATFATSRVGIIFLQAVMEALLAFLNHFPLFAIMLRFKDPDRLPGGLRFETCDSYYFTTYKTSLARVFRVLKYFLPWSNTIRKYENNRASRIVEPVPSSSKEYLQQIRGMDGEKGDNVIRIRKNRTDLVDGQWYATVPPSPTEQKSRPSVSDPPRVSYLIMRNLPIPLAAIFFQYMLLWKRLSSHYFSFYVLKCLVSGETIRPIPRLQYPMLPETRPPLRQLIDRLCDQEEPTI</sequence>
<proteinExistence type="predicted"/>
<protein>
    <submittedName>
        <fullName evidence="2">1686_t:CDS:1</fullName>
    </submittedName>
</protein>
<evidence type="ECO:0000313" key="3">
    <source>
        <dbReference type="Proteomes" id="UP000789739"/>
    </source>
</evidence>
<evidence type="ECO:0000313" key="2">
    <source>
        <dbReference type="EMBL" id="CAG8473558.1"/>
    </source>
</evidence>
<keyword evidence="1" id="KW-0472">Membrane</keyword>
<name>A0A9N8W437_9GLOM</name>
<dbReference type="PANTHER" id="PTHR21329">
    <property type="entry name" value="PHOSPHATIDYLINOSITOL N-ACETYLGLUCOSAMINYLTRANSFERASE SUBUNIT Q-RELATED"/>
    <property type="match status" value="1"/>
</dbReference>
<feature type="transmembrane region" description="Helical" evidence="1">
    <location>
        <begin position="576"/>
        <end position="600"/>
    </location>
</feature>
<dbReference type="EMBL" id="CAJVPI010000074">
    <property type="protein sequence ID" value="CAG8473558.1"/>
    <property type="molecule type" value="Genomic_DNA"/>
</dbReference>
<dbReference type="InterPro" id="IPR007720">
    <property type="entry name" value="PigQ/GPI1"/>
</dbReference>
<reference evidence="2" key="1">
    <citation type="submission" date="2021-06" db="EMBL/GenBank/DDBJ databases">
        <authorList>
            <person name="Kallberg Y."/>
            <person name="Tangrot J."/>
            <person name="Rosling A."/>
        </authorList>
    </citation>
    <scope>NUCLEOTIDE SEQUENCE</scope>
    <source>
        <strain evidence="2">BR232B</strain>
    </source>
</reference>
<comment type="caution">
    <text evidence="2">The sequence shown here is derived from an EMBL/GenBank/DDBJ whole genome shotgun (WGS) entry which is preliminary data.</text>
</comment>
<dbReference type="OrthoDB" id="70250at2759"/>
<feature type="transmembrane region" description="Helical" evidence="1">
    <location>
        <begin position="469"/>
        <end position="489"/>
    </location>
</feature>
<organism evidence="2 3">
    <name type="scientific">Paraglomus brasilianum</name>
    <dbReference type="NCBI Taxonomy" id="144538"/>
    <lineage>
        <taxon>Eukaryota</taxon>
        <taxon>Fungi</taxon>
        <taxon>Fungi incertae sedis</taxon>
        <taxon>Mucoromycota</taxon>
        <taxon>Glomeromycotina</taxon>
        <taxon>Glomeromycetes</taxon>
        <taxon>Paraglomerales</taxon>
        <taxon>Paraglomeraceae</taxon>
        <taxon>Paraglomus</taxon>
    </lineage>
</organism>
<gene>
    <name evidence="2" type="ORF">PBRASI_LOCUS1196</name>
</gene>
<evidence type="ECO:0000256" key="1">
    <source>
        <dbReference type="SAM" id="Phobius"/>
    </source>
</evidence>
<keyword evidence="3" id="KW-1185">Reference proteome</keyword>
<feature type="transmembrane region" description="Helical" evidence="1">
    <location>
        <begin position="43"/>
        <end position="65"/>
    </location>
</feature>
<accession>A0A9N8W437</accession>
<feature type="transmembrane region" description="Helical" evidence="1">
    <location>
        <begin position="546"/>
        <end position="570"/>
    </location>
</feature>
<feature type="transmembrane region" description="Helical" evidence="1">
    <location>
        <begin position="295"/>
        <end position="317"/>
    </location>
</feature>
<dbReference type="GO" id="GO:0005783">
    <property type="term" value="C:endoplasmic reticulum"/>
    <property type="evidence" value="ECO:0007669"/>
    <property type="project" value="TreeGrafter"/>
</dbReference>
<dbReference type="Pfam" id="PF05024">
    <property type="entry name" value="Gpi1"/>
    <property type="match status" value="1"/>
</dbReference>
<dbReference type="AlphaFoldDB" id="A0A9N8W437"/>
<feature type="transmembrane region" description="Helical" evidence="1">
    <location>
        <begin position="379"/>
        <end position="397"/>
    </location>
</feature>